<keyword evidence="3" id="KW-1185">Reference proteome</keyword>
<gene>
    <name evidence="2" type="ORF">ASJ80_01665</name>
</gene>
<comment type="caution">
    <text evidence="2">The sequence shown here is derived from an EMBL/GenBank/DDBJ whole genome shotgun (WGS) entry which is preliminary data.</text>
</comment>
<dbReference type="OrthoDB" id="70171at2157"/>
<dbReference type="EMBL" id="LMVM01000037">
    <property type="protein sequence ID" value="PAV03699.1"/>
    <property type="molecule type" value="Genomic_DNA"/>
</dbReference>
<evidence type="ECO:0000313" key="2">
    <source>
        <dbReference type="EMBL" id="PAV03699.1"/>
    </source>
</evidence>
<dbReference type="InterPro" id="IPR039018">
    <property type="entry name" value="VapC20-like"/>
</dbReference>
<dbReference type="InterPro" id="IPR002716">
    <property type="entry name" value="PIN_dom"/>
</dbReference>
<organism evidence="2 3">
    <name type="scientific">Methanobacterium bryantii</name>
    <dbReference type="NCBI Taxonomy" id="2161"/>
    <lineage>
        <taxon>Archaea</taxon>
        <taxon>Methanobacteriati</taxon>
        <taxon>Methanobacteriota</taxon>
        <taxon>Methanomada group</taxon>
        <taxon>Methanobacteria</taxon>
        <taxon>Methanobacteriales</taxon>
        <taxon>Methanobacteriaceae</taxon>
        <taxon>Methanobacterium</taxon>
    </lineage>
</organism>
<dbReference type="Gene3D" id="3.40.50.1010">
    <property type="entry name" value="5'-nuclease"/>
    <property type="match status" value="1"/>
</dbReference>
<proteinExistence type="predicted"/>
<evidence type="ECO:0000313" key="3">
    <source>
        <dbReference type="Proteomes" id="UP000217784"/>
    </source>
</evidence>
<dbReference type="Proteomes" id="UP000217784">
    <property type="component" value="Unassembled WGS sequence"/>
</dbReference>
<evidence type="ECO:0000259" key="1">
    <source>
        <dbReference type="Pfam" id="PF01850"/>
    </source>
</evidence>
<sequence>MKMVDANVFIHGILKPRKNISKSNKELKKRANNLVLRINKGEPVGICVIQLSEVIRIFENLKEHEIAFRLQKFFLKSPSIKKFPVYEEDFLHAHSLVDKYRDNKISFNDALAYSVMKREGIEEIYSFSAHFDIFDDIKRLEG</sequence>
<dbReference type="PANTHER" id="PTHR42188:SF1">
    <property type="entry name" value="23S RRNA-SPECIFIC ENDONUCLEASE VAPC20"/>
    <property type="match status" value="1"/>
</dbReference>
<dbReference type="InterPro" id="IPR029060">
    <property type="entry name" value="PIN-like_dom_sf"/>
</dbReference>
<dbReference type="CDD" id="cd09854">
    <property type="entry name" value="PIN_VapC-like"/>
    <property type="match status" value="1"/>
</dbReference>
<reference evidence="2 3" key="1">
    <citation type="journal article" date="2017" name="BMC Genomics">
        <title>Genomic analysis of methanogenic archaea reveals a shift towards energy conservation.</title>
        <authorList>
            <person name="Gilmore S.P."/>
            <person name="Henske J.K."/>
            <person name="Sexton J.A."/>
            <person name="Solomon K.V."/>
            <person name="Seppala S."/>
            <person name="Yoo J.I."/>
            <person name="Huyett L.M."/>
            <person name="Pressman A."/>
            <person name="Cogan J.Z."/>
            <person name="Kivenson V."/>
            <person name="Peng X."/>
            <person name="Tan Y."/>
            <person name="Valentine D.L."/>
            <person name="O'Malley M.A."/>
        </authorList>
    </citation>
    <scope>NUCLEOTIDE SEQUENCE [LARGE SCALE GENOMIC DNA]</scope>
    <source>
        <strain evidence="2 3">M.o.H.</strain>
    </source>
</reference>
<dbReference type="PANTHER" id="PTHR42188">
    <property type="entry name" value="23S RRNA-SPECIFIC ENDONUCLEASE VAPC20"/>
    <property type="match status" value="1"/>
</dbReference>
<name>A0A2A2H2S8_METBR</name>
<dbReference type="AlphaFoldDB" id="A0A2A2H2S8"/>
<dbReference type="Pfam" id="PF01850">
    <property type="entry name" value="PIN"/>
    <property type="match status" value="1"/>
</dbReference>
<accession>A0A2A2H2S8</accession>
<dbReference type="GO" id="GO:0016075">
    <property type="term" value="P:rRNA catabolic process"/>
    <property type="evidence" value="ECO:0007669"/>
    <property type="project" value="TreeGrafter"/>
</dbReference>
<feature type="domain" description="PIN" evidence="1">
    <location>
        <begin position="3"/>
        <end position="132"/>
    </location>
</feature>
<dbReference type="GO" id="GO:0004521">
    <property type="term" value="F:RNA endonuclease activity"/>
    <property type="evidence" value="ECO:0007669"/>
    <property type="project" value="InterPro"/>
</dbReference>
<protein>
    <recommendedName>
        <fullName evidence="1">PIN domain-containing protein</fullName>
    </recommendedName>
</protein>
<dbReference type="SUPFAM" id="SSF88723">
    <property type="entry name" value="PIN domain-like"/>
    <property type="match status" value="1"/>
</dbReference>